<dbReference type="InParanoid" id="A0A6J2R7T2"/>
<reference evidence="3" key="1">
    <citation type="submission" date="2025-08" db="UniProtKB">
        <authorList>
            <consortium name="RefSeq"/>
        </authorList>
    </citation>
    <scope>IDENTIFICATION</scope>
</reference>
<feature type="compositionally biased region" description="Acidic residues" evidence="1">
    <location>
        <begin position="61"/>
        <end position="78"/>
    </location>
</feature>
<organism evidence="2 3">
    <name type="scientific">Cottoperca gobio</name>
    <name type="common">Frogmouth</name>
    <name type="synonym">Aphritis gobio</name>
    <dbReference type="NCBI Taxonomy" id="56716"/>
    <lineage>
        <taxon>Eukaryota</taxon>
        <taxon>Metazoa</taxon>
        <taxon>Chordata</taxon>
        <taxon>Craniata</taxon>
        <taxon>Vertebrata</taxon>
        <taxon>Euteleostomi</taxon>
        <taxon>Actinopterygii</taxon>
        <taxon>Neopterygii</taxon>
        <taxon>Teleostei</taxon>
        <taxon>Neoteleostei</taxon>
        <taxon>Acanthomorphata</taxon>
        <taxon>Eupercaria</taxon>
        <taxon>Perciformes</taxon>
        <taxon>Notothenioidei</taxon>
        <taxon>Bovichtidae</taxon>
        <taxon>Cottoperca</taxon>
    </lineage>
</organism>
<evidence type="ECO:0000256" key="1">
    <source>
        <dbReference type="SAM" id="MobiDB-lite"/>
    </source>
</evidence>
<dbReference type="KEGG" id="cgob:115020303"/>
<evidence type="ECO:0000313" key="2">
    <source>
        <dbReference type="Proteomes" id="UP000504630"/>
    </source>
</evidence>
<feature type="region of interest" description="Disordered" evidence="1">
    <location>
        <begin position="1"/>
        <end position="37"/>
    </location>
</feature>
<accession>A0A6J2R7T2</accession>
<dbReference type="GeneID" id="115020303"/>
<feature type="compositionally biased region" description="Polar residues" evidence="1">
    <location>
        <begin position="12"/>
        <end position="37"/>
    </location>
</feature>
<feature type="compositionally biased region" description="Low complexity" evidence="1">
    <location>
        <begin position="79"/>
        <end position="93"/>
    </location>
</feature>
<sequence>MRAVKKVEQVESAGSSEDLNTHAATQPKSRSGAVQPNLSRCAACYNHKASSMLRWGGDAESSSEYEDSGPEDEPESEAESSSSSSCSEKVSSEPGGREESQEDHSRAKQDLRSLPTPHLTPQHLLPRPHTVVSTLHLEVLSQNNEDVAKQQESTWGGHGGGREGINDVTPPQVFPWQQMGLPWQTTQLLSYQQQQQPHQLLHQHQQQQHFPPLSAQGQRLPPPLHTPPVPHPLTLYSPLHTPPVPHPLTLYSPLQALNAPQTYLHAPAAQPHSYISSRNFPYMYETH</sequence>
<feature type="compositionally biased region" description="Basic and acidic residues" evidence="1">
    <location>
        <begin position="95"/>
        <end position="111"/>
    </location>
</feature>
<dbReference type="Proteomes" id="UP000504630">
    <property type="component" value="Chromosome 15"/>
</dbReference>
<evidence type="ECO:0000313" key="3">
    <source>
        <dbReference type="RefSeq" id="XP_029306116.1"/>
    </source>
</evidence>
<proteinExistence type="predicted"/>
<dbReference type="RefSeq" id="XP_029306116.1">
    <property type="nucleotide sequence ID" value="XM_029450256.1"/>
</dbReference>
<dbReference type="OrthoDB" id="8961937at2759"/>
<gene>
    <name evidence="3" type="primary">LOC115020303</name>
</gene>
<feature type="region of interest" description="Disordered" evidence="1">
    <location>
        <begin position="54"/>
        <end position="127"/>
    </location>
</feature>
<keyword evidence="2" id="KW-1185">Reference proteome</keyword>
<feature type="compositionally biased region" description="Low complexity" evidence="1">
    <location>
        <begin position="114"/>
        <end position="127"/>
    </location>
</feature>
<protein>
    <submittedName>
        <fullName evidence="3">Splicing factor 3B subunit 4-like</fullName>
    </submittedName>
</protein>
<name>A0A6J2R7T2_COTGO</name>
<dbReference type="AlphaFoldDB" id="A0A6J2R7T2"/>